<sequence length="456" mass="52342">MIPIHVDNSPKLKSLDEFLIEDKEKGDYRLHRSAFTDKDLFELEMKHIFEGNWIYLAHESQIPNINDYYSTYIGSQPIFISRNRQSELNAMMNACSHRGAQLCRHKRGNKATFTCPFHGWTFNNSGKLLKVKDPEEAGYPECFNKEGSHDLKKVPKFESYRGFLFGSLNNDVAPLKDFLGEAAKIIDMIVDQSADGLEVLKGASTYTFNGNWKLQAENGADGYHVSAVHWNYAATTNHRKEQEAIREDNIKAMDAGKWGKQGGGFYSFDHGHMLLWTKWANPQDRPNFPRHQEFSDKFGKPIADWMIERSRNLCLYPNVYLMDQFGSQIRLLRPLAVDKTEVTIYCIAPKGESAEARSRRIRQYEDFFNVSGMATPDDLEEFRACQEGFAAKTIEWNDMCRGSEHWIEGADDAAKEIGLKPVLSGLKTEDEGLYTVQHRYWLETMKKAVEQEQVNA</sequence>
<dbReference type="Pfam" id="PF00848">
    <property type="entry name" value="Ring_hydroxyl_A"/>
    <property type="match status" value="1"/>
</dbReference>
<dbReference type="KEGG" id="pwu:A8O14_09105"/>
<dbReference type="NCBIfam" id="TIGR03229">
    <property type="entry name" value="benzo_1_2_benA"/>
    <property type="match status" value="1"/>
</dbReference>
<dbReference type="InterPro" id="IPR001663">
    <property type="entry name" value="Rng_hydr_dOase-A"/>
</dbReference>
<keyword evidence="2" id="KW-0001">2Fe-2S</keyword>
<dbReference type="CDD" id="cd03542">
    <property type="entry name" value="Rieske_RO_Alpha_HBDO"/>
    <property type="match status" value="1"/>
</dbReference>
<evidence type="ECO:0000256" key="5">
    <source>
        <dbReference type="ARBA" id="ARBA00023002"/>
    </source>
</evidence>
<keyword evidence="8" id="KW-0520">NAD</keyword>
<dbReference type="AlphaFoldDB" id="A0A191UH40"/>
<dbReference type="Proteomes" id="UP000078463">
    <property type="component" value="Chromosome"/>
</dbReference>
<gene>
    <name evidence="10" type="ORF">A8O14_09105</name>
</gene>
<organism evidence="10 11">
    <name type="scientific">Polynucleobacter wuianus</name>
    <dbReference type="NCBI Taxonomy" id="1743168"/>
    <lineage>
        <taxon>Bacteria</taxon>
        <taxon>Pseudomonadati</taxon>
        <taxon>Pseudomonadota</taxon>
        <taxon>Betaproteobacteria</taxon>
        <taxon>Burkholderiales</taxon>
        <taxon>Burkholderiaceae</taxon>
        <taxon>Polynucleobacter</taxon>
    </lineage>
</organism>
<comment type="similarity">
    <text evidence="1">Belongs to the bacterial ring-hydroxylating dioxygenase alpha subunit family.</text>
</comment>
<dbReference type="GO" id="GO:0051213">
    <property type="term" value="F:dioxygenase activity"/>
    <property type="evidence" value="ECO:0007669"/>
    <property type="project" value="UniProtKB-KW"/>
</dbReference>
<dbReference type="OrthoDB" id="9790995at2"/>
<reference evidence="11" key="1">
    <citation type="submission" date="2016-05" db="EMBL/GenBank/DDBJ databases">
        <title>Polynucleobacter sp. QLW-P1FAT50C-4 genome.</title>
        <authorList>
            <person name="Hahn M.W."/>
        </authorList>
    </citation>
    <scope>NUCLEOTIDE SEQUENCE [LARGE SCALE GENOMIC DNA]</scope>
    <source>
        <strain evidence="11">QLW-P1FAT50C-4</strain>
    </source>
</reference>
<keyword evidence="5" id="KW-0560">Oxidoreductase</keyword>
<dbReference type="InterPro" id="IPR017941">
    <property type="entry name" value="Rieske_2Fe-2S"/>
</dbReference>
<accession>A0A191UH40</accession>
<evidence type="ECO:0000256" key="1">
    <source>
        <dbReference type="ARBA" id="ARBA00008751"/>
    </source>
</evidence>
<evidence type="ECO:0000256" key="8">
    <source>
        <dbReference type="ARBA" id="ARBA00023027"/>
    </source>
</evidence>
<evidence type="ECO:0000256" key="6">
    <source>
        <dbReference type="ARBA" id="ARBA00023004"/>
    </source>
</evidence>
<evidence type="ECO:0000259" key="9">
    <source>
        <dbReference type="PROSITE" id="PS51296"/>
    </source>
</evidence>
<dbReference type="PANTHER" id="PTHR43756">
    <property type="entry name" value="CHOLINE MONOOXYGENASE, CHLOROPLASTIC"/>
    <property type="match status" value="1"/>
</dbReference>
<dbReference type="PANTHER" id="PTHR43756:SF1">
    <property type="entry name" value="3-PHENYLPROPIONATE_CINNAMIC ACID DIOXYGENASE SUBUNIT ALPHA"/>
    <property type="match status" value="1"/>
</dbReference>
<evidence type="ECO:0000313" key="11">
    <source>
        <dbReference type="Proteomes" id="UP000078463"/>
    </source>
</evidence>
<evidence type="ECO:0000313" key="10">
    <source>
        <dbReference type="EMBL" id="ANJ00222.1"/>
    </source>
</evidence>
<dbReference type="GO" id="GO:0051537">
    <property type="term" value="F:2 iron, 2 sulfur cluster binding"/>
    <property type="evidence" value="ECO:0007669"/>
    <property type="project" value="UniProtKB-KW"/>
</dbReference>
<evidence type="ECO:0000256" key="4">
    <source>
        <dbReference type="ARBA" id="ARBA00022964"/>
    </source>
</evidence>
<evidence type="ECO:0000256" key="2">
    <source>
        <dbReference type="ARBA" id="ARBA00022714"/>
    </source>
</evidence>
<name>A0A191UH40_9BURK</name>
<dbReference type="PRINTS" id="PR00090">
    <property type="entry name" value="RNGDIOXGNASE"/>
</dbReference>
<evidence type="ECO:0000256" key="3">
    <source>
        <dbReference type="ARBA" id="ARBA00022723"/>
    </source>
</evidence>
<dbReference type="InterPro" id="IPR017639">
    <property type="entry name" value="Benzo_1-2-diOase_lsu"/>
</dbReference>
<dbReference type="SUPFAM" id="SSF50022">
    <property type="entry name" value="ISP domain"/>
    <property type="match status" value="1"/>
</dbReference>
<protein>
    <submittedName>
        <fullName evidence="10">Benzoate 1,2-dioxygenase large subunit</fullName>
    </submittedName>
</protein>
<dbReference type="STRING" id="1743168.A8O14_09105"/>
<dbReference type="SUPFAM" id="SSF55961">
    <property type="entry name" value="Bet v1-like"/>
    <property type="match status" value="1"/>
</dbReference>
<keyword evidence="3" id="KW-0479">Metal-binding</keyword>
<keyword evidence="6" id="KW-0408">Iron</keyword>
<keyword evidence="7" id="KW-0411">Iron-sulfur</keyword>
<dbReference type="Pfam" id="PF00355">
    <property type="entry name" value="Rieske"/>
    <property type="match status" value="1"/>
</dbReference>
<dbReference type="EMBL" id="CP015922">
    <property type="protein sequence ID" value="ANJ00222.1"/>
    <property type="molecule type" value="Genomic_DNA"/>
</dbReference>
<dbReference type="InterPro" id="IPR015881">
    <property type="entry name" value="ARHD_Rieske_2Fe_2S"/>
</dbReference>
<dbReference type="RefSeq" id="WP_068949227.1">
    <property type="nucleotide sequence ID" value="NZ_CP015922.1"/>
</dbReference>
<keyword evidence="4 10" id="KW-0223">Dioxygenase</keyword>
<dbReference type="PROSITE" id="PS00570">
    <property type="entry name" value="RING_HYDROXYL_ALPHA"/>
    <property type="match status" value="1"/>
</dbReference>
<evidence type="ECO:0000256" key="7">
    <source>
        <dbReference type="ARBA" id="ARBA00023014"/>
    </source>
</evidence>
<proteinExistence type="inferred from homology"/>
<feature type="domain" description="Rieske" evidence="9">
    <location>
        <begin position="54"/>
        <end position="151"/>
    </location>
</feature>
<dbReference type="InterPro" id="IPR036922">
    <property type="entry name" value="Rieske_2Fe-2S_sf"/>
</dbReference>
<dbReference type="Gene3D" id="2.102.10.10">
    <property type="entry name" value="Rieske [2Fe-2S] iron-sulphur domain"/>
    <property type="match status" value="1"/>
</dbReference>
<dbReference type="PROSITE" id="PS51296">
    <property type="entry name" value="RIESKE"/>
    <property type="match status" value="1"/>
</dbReference>
<dbReference type="CDD" id="cd08879">
    <property type="entry name" value="RHO_alpha_C_AntDO-like"/>
    <property type="match status" value="1"/>
</dbReference>
<keyword evidence="11" id="KW-1185">Reference proteome</keyword>
<dbReference type="GO" id="GO:0005506">
    <property type="term" value="F:iron ion binding"/>
    <property type="evidence" value="ECO:0007669"/>
    <property type="project" value="InterPro"/>
</dbReference>
<dbReference type="InterPro" id="IPR015879">
    <property type="entry name" value="Ring_hydroxy_dOase_asu_C_dom"/>
</dbReference>
<dbReference type="Gene3D" id="3.90.380.10">
    <property type="entry name" value="Naphthalene 1,2-dioxygenase Alpha Subunit, Chain A, domain 1"/>
    <property type="match status" value="1"/>
</dbReference>